<dbReference type="GO" id="GO:0051537">
    <property type="term" value="F:2 iron, 2 sulfur cluster binding"/>
    <property type="evidence" value="ECO:0007669"/>
    <property type="project" value="UniProtKB-KW"/>
</dbReference>
<evidence type="ECO:0000256" key="1">
    <source>
        <dbReference type="ARBA" id="ARBA00022714"/>
    </source>
</evidence>
<evidence type="ECO:0000313" key="6">
    <source>
        <dbReference type="EMBL" id="CQD22719.1"/>
    </source>
</evidence>
<dbReference type="AlphaFoldDB" id="A0A0E4CR33"/>
<dbReference type="Pfam" id="PF00355">
    <property type="entry name" value="Rieske"/>
    <property type="match status" value="1"/>
</dbReference>
<dbReference type="STRING" id="141349.BN1232_05715"/>
<organism evidence="6 7">
    <name type="scientific">Mycobacterium lentiflavum</name>
    <dbReference type="NCBI Taxonomy" id="141349"/>
    <lineage>
        <taxon>Bacteria</taxon>
        <taxon>Bacillati</taxon>
        <taxon>Actinomycetota</taxon>
        <taxon>Actinomycetes</taxon>
        <taxon>Mycobacteriales</taxon>
        <taxon>Mycobacteriaceae</taxon>
        <taxon>Mycobacterium</taxon>
        <taxon>Mycobacterium simiae complex</taxon>
    </lineage>
</organism>
<keyword evidence="1" id="KW-0001">2Fe-2S</keyword>
<sequence length="110" mass="12047">MGWQALCSEHEVIADEVKECTLADGTSVIAVRSTSGEVRVFQGTCPHQQRTLADAYVCEDVLTCSAHMWEFDVHTGEGINGTLSRLAAYPTKVDGDDVFVDTSRVKPVTW</sequence>
<evidence type="ECO:0000256" key="2">
    <source>
        <dbReference type="ARBA" id="ARBA00022723"/>
    </source>
</evidence>
<keyword evidence="4" id="KW-0411">Iron-sulfur</keyword>
<gene>
    <name evidence="6" type="ORF">BN1232_05715</name>
</gene>
<feature type="domain" description="Rieske" evidence="5">
    <location>
        <begin position="3"/>
        <end position="100"/>
    </location>
</feature>
<evidence type="ECO:0000256" key="4">
    <source>
        <dbReference type="ARBA" id="ARBA00023014"/>
    </source>
</evidence>
<evidence type="ECO:0000313" key="7">
    <source>
        <dbReference type="Proteomes" id="UP000199251"/>
    </source>
</evidence>
<evidence type="ECO:0000256" key="3">
    <source>
        <dbReference type="ARBA" id="ARBA00023004"/>
    </source>
</evidence>
<protein>
    <submittedName>
        <fullName evidence="6">Rieske (2Fe-2S) domain-containing protein</fullName>
    </submittedName>
</protein>
<dbReference type="PROSITE" id="PS51296">
    <property type="entry name" value="RIESKE"/>
    <property type="match status" value="1"/>
</dbReference>
<dbReference type="Gene3D" id="2.102.10.10">
    <property type="entry name" value="Rieske [2Fe-2S] iron-sulphur domain"/>
    <property type="match status" value="1"/>
</dbReference>
<keyword evidence="3" id="KW-0408">Iron</keyword>
<dbReference type="InterPro" id="IPR036922">
    <property type="entry name" value="Rieske_2Fe-2S_sf"/>
</dbReference>
<dbReference type="GO" id="GO:0004497">
    <property type="term" value="F:monooxygenase activity"/>
    <property type="evidence" value="ECO:0007669"/>
    <property type="project" value="UniProtKB-ARBA"/>
</dbReference>
<dbReference type="EMBL" id="CTEE01000001">
    <property type="protein sequence ID" value="CQD22719.1"/>
    <property type="molecule type" value="Genomic_DNA"/>
</dbReference>
<proteinExistence type="predicted"/>
<dbReference type="Proteomes" id="UP000199251">
    <property type="component" value="Unassembled WGS sequence"/>
</dbReference>
<dbReference type="SUPFAM" id="SSF50022">
    <property type="entry name" value="ISP domain"/>
    <property type="match status" value="1"/>
</dbReference>
<dbReference type="GO" id="GO:0046872">
    <property type="term" value="F:metal ion binding"/>
    <property type="evidence" value="ECO:0007669"/>
    <property type="project" value="UniProtKB-KW"/>
</dbReference>
<reference evidence="6 7" key="1">
    <citation type="submission" date="2015-03" db="EMBL/GenBank/DDBJ databases">
        <authorList>
            <person name="Urmite Genomes"/>
        </authorList>
    </citation>
    <scope>NUCLEOTIDE SEQUENCE [LARGE SCALE GENOMIC DNA]</scope>
    <source>
        <strain evidence="6 7">CSUR P1491</strain>
    </source>
</reference>
<keyword evidence="2" id="KW-0479">Metal-binding</keyword>
<accession>A0A0E4CR33</accession>
<evidence type="ECO:0000259" key="5">
    <source>
        <dbReference type="PROSITE" id="PS51296"/>
    </source>
</evidence>
<name>A0A0E4CR33_MYCLN</name>
<dbReference type="GO" id="GO:0016705">
    <property type="term" value="F:oxidoreductase activity, acting on paired donors, with incorporation or reduction of molecular oxygen"/>
    <property type="evidence" value="ECO:0007669"/>
    <property type="project" value="UniProtKB-ARBA"/>
</dbReference>
<dbReference type="InterPro" id="IPR017941">
    <property type="entry name" value="Rieske_2Fe-2S"/>
</dbReference>